<evidence type="ECO:0000313" key="7">
    <source>
        <dbReference type="EMBL" id="PRI11019.1"/>
    </source>
</evidence>
<keyword evidence="3" id="KW-0904">Protein phosphatase</keyword>
<evidence type="ECO:0000313" key="8">
    <source>
        <dbReference type="Proteomes" id="UP000238650"/>
    </source>
</evidence>
<dbReference type="RefSeq" id="WP_105805478.1">
    <property type="nucleotide sequence ID" value="NZ_MWZD01000017.1"/>
</dbReference>
<dbReference type="InterPro" id="IPR036196">
    <property type="entry name" value="Ptyr_pPase_sf"/>
</dbReference>
<comment type="similarity">
    <text evidence="1">Belongs to the low molecular weight phosphotyrosine protein phosphatase family.</text>
</comment>
<dbReference type="Pfam" id="PF01451">
    <property type="entry name" value="LMWPc"/>
    <property type="match status" value="1"/>
</dbReference>
<dbReference type="AlphaFoldDB" id="A0A2S9QN61"/>
<name>A0A2S9QN61_9MICO</name>
<sequence length="214" mass="22770">MFELFDEAPKAGPFSILTVCTGNICRSPLAASLLRRELRGLPVSVTSAGTRAMEGAPMDAPMRRIAEELDLHDATRHQARQITAEAVAEADLVLALAREHRRATVELVPRANRTAFTLREFARLVPHAAVDGFGADPGDAGARMRLAVTRAAQARGAAAPPDSPEDDEVVDPFGSSHEVYERSRAQLVPAVRTVAEFLRAAAAPAGAGSAEVRT</sequence>
<protein>
    <recommendedName>
        <fullName evidence="6">Phosphotyrosine protein phosphatase I domain-containing protein</fullName>
    </recommendedName>
</protein>
<dbReference type="Proteomes" id="UP000238650">
    <property type="component" value="Unassembled WGS sequence"/>
</dbReference>
<dbReference type="OrthoDB" id="9784339at2"/>
<organism evidence="7 8">
    <name type="scientific">Leucobacter massiliensis</name>
    <dbReference type="NCBI Taxonomy" id="1686285"/>
    <lineage>
        <taxon>Bacteria</taxon>
        <taxon>Bacillati</taxon>
        <taxon>Actinomycetota</taxon>
        <taxon>Actinomycetes</taxon>
        <taxon>Micrococcales</taxon>
        <taxon>Microbacteriaceae</taxon>
        <taxon>Leucobacter</taxon>
    </lineage>
</organism>
<feature type="active site" evidence="4">
    <location>
        <position position="26"/>
    </location>
</feature>
<feature type="region of interest" description="Disordered" evidence="5">
    <location>
        <begin position="154"/>
        <end position="176"/>
    </location>
</feature>
<evidence type="ECO:0000256" key="4">
    <source>
        <dbReference type="PIRSR" id="PIRSR617867-1"/>
    </source>
</evidence>
<evidence type="ECO:0000256" key="1">
    <source>
        <dbReference type="ARBA" id="ARBA00011063"/>
    </source>
</evidence>
<dbReference type="InterPro" id="IPR023485">
    <property type="entry name" value="Ptyr_pPase"/>
</dbReference>
<dbReference type="PANTHER" id="PTHR11717">
    <property type="entry name" value="LOW MOLECULAR WEIGHT PROTEIN TYROSINE PHOSPHATASE"/>
    <property type="match status" value="1"/>
</dbReference>
<feature type="active site" description="Nucleophile" evidence="4">
    <location>
        <position position="20"/>
    </location>
</feature>
<dbReference type="PANTHER" id="PTHR11717:SF31">
    <property type="entry name" value="LOW MOLECULAR WEIGHT PROTEIN-TYROSINE-PHOSPHATASE ETP-RELATED"/>
    <property type="match status" value="1"/>
</dbReference>
<gene>
    <name evidence="7" type="ORF">B4915_09105</name>
</gene>
<proteinExistence type="inferred from homology"/>
<dbReference type="Gene3D" id="3.40.50.2300">
    <property type="match status" value="1"/>
</dbReference>
<dbReference type="GO" id="GO:0004725">
    <property type="term" value="F:protein tyrosine phosphatase activity"/>
    <property type="evidence" value="ECO:0007669"/>
    <property type="project" value="InterPro"/>
</dbReference>
<evidence type="ECO:0000256" key="3">
    <source>
        <dbReference type="ARBA" id="ARBA00022912"/>
    </source>
</evidence>
<comment type="caution">
    <text evidence="7">The sequence shown here is derived from an EMBL/GenBank/DDBJ whole genome shotgun (WGS) entry which is preliminary data.</text>
</comment>
<keyword evidence="8" id="KW-1185">Reference proteome</keyword>
<dbReference type="SMART" id="SM00226">
    <property type="entry name" value="LMWPc"/>
    <property type="match status" value="1"/>
</dbReference>
<keyword evidence="2" id="KW-0378">Hydrolase</keyword>
<feature type="domain" description="Phosphotyrosine protein phosphatase I" evidence="6">
    <location>
        <begin position="14"/>
        <end position="197"/>
    </location>
</feature>
<dbReference type="PRINTS" id="PR00719">
    <property type="entry name" value="LMWPTPASE"/>
</dbReference>
<evidence type="ECO:0000256" key="5">
    <source>
        <dbReference type="SAM" id="MobiDB-lite"/>
    </source>
</evidence>
<reference evidence="7 8" key="1">
    <citation type="journal article" date="2017" name="New Microbes New Infect">
        <title>Genome sequence of 'Leucobacter massiliensis' sp. nov. isolated from human pharynx after travel to the 2014 Hajj.</title>
        <authorList>
            <person name="Leangapichart T."/>
            <person name="Gautret P."/>
            <person name="Nguyen T.T."/>
            <person name="Armstrong N."/>
            <person name="Rolain J.M."/>
        </authorList>
    </citation>
    <scope>NUCLEOTIDE SEQUENCE [LARGE SCALE GENOMIC DNA]</scope>
    <source>
        <strain evidence="7 8">122RC15</strain>
    </source>
</reference>
<evidence type="ECO:0000256" key="2">
    <source>
        <dbReference type="ARBA" id="ARBA00022801"/>
    </source>
</evidence>
<dbReference type="SUPFAM" id="SSF52788">
    <property type="entry name" value="Phosphotyrosine protein phosphatases I"/>
    <property type="match status" value="1"/>
</dbReference>
<accession>A0A2S9QN61</accession>
<dbReference type="EMBL" id="MWZD01000017">
    <property type="protein sequence ID" value="PRI11019.1"/>
    <property type="molecule type" value="Genomic_DNA"/>
</dbReference>
<dbReference type="InterPro" id="IPR050438">
    <property type="entry name" value="LMW_PTPase"/>
</dbReference>
<dbReference type="InterPro" id="IPR017867">
    <property type="entry name" value="Tyr_phospatase_low_mol_wt"/>
</dbReference>
<evidence type="ECO:0000259" key="6">
    <source>
        <dbReference type="SMART" id="SM00226"/>
    </source>
</evidence>